<evidence type="ECO:0000313" key="8">
    <source>
        <dbReference type="Proteomes" id="UP000014760"/>
    </source>
</evidence>
<organism evidence="6">
    <name type="scientific">Capitella teleta</name>
    <name type="common">Polychaete worm</name>
    <dbReference type="NCBI Taxonomy" id="283909"/>
    <lineage>
        <taxon>Eukaryota</taxon>
        <taxon>Metazoa</taxon>
        <taxon>Spiralia</taxon>
        <taxon>Lophotrochozoa</taxon>
        <taxon>Annelida</taxon>
        <taxon>Polychaeta</taxon>
        <taxon>Sedentaria</taxon>
        <taxon>Scolecida</taxon>
        <taxon>Capitellidae</taxon>
        <taxon>Capitella</taxon>
    </lineage>
</organism>
<feature type="compositionally biased region" description="Low complexity" evidence="3">
    <location>
        <begin position="604"/>
        <end position="666"/>
    </location>
</feature>
<dbReference type="CDD" id="cd07595">
    <property type="entry name" value="BAR_RhoGAP_Rich-like"/>
    <property type="match status" value="1"/>
</dbReference>
<evidence type="ECO:0000256" key="3">
    <source>
        <dbReference type="SAM" id="MobiDB-lite"/>
    </source>
</evidence>
<dbReference type="PROSITE" id="PS50238">
    <property type="entry name" value="RHOGAP"/>
    <property type="match status" value="1"/>
</dbReference>
<dbReference type="InterPro" id="IPR004148">
    <property type="entry name" value="BAR_dom"/>
</dbReference>
<dbReference type="EnsemblMetazoa" id="CapteT221706">
    <property type="protein sequence ID" value="CapteP221706"/>
    <property type="gene ID" value="CapteG221706"/>
</dbReference>
<feature type="domain" description="Rho-GAP" evidence="4">
    <location>
        <begin position="246"/>
        <end position="432"/>
    </location>
</feature>
<dbReference type="Gene3D" id="1.10.555.10">
    <property type="entry name" value="Rho GTPase activation protein"/>
    <property type="match status" value="1"/>
</dbReference>
<dbReference type="InterPro" id="IPR047165">
    <property type="entry name" value="RHG17/44/SH3BP1-like"/>
</dbReference>
<keyword evidence="8" id="KW-1185">Reference proteome</keyword>
<dbReference type="PROSITE" id="PS51021">
    <property type="entry name" value="BAR"/>
    <property type="match status" value="1"/>
</dbReference>
<evidence type="ECO:0000256" key="1">
    <source>
        <dbReference type="ARBA" id="ARBA00022468"/>
    </source>
</evidence>
<name>R7TET2_CAPTE</name>
<reference evidence="7" key="3">
    <citation type="submission" date="2015-06" db="UniProtKB">
        <authorList>
            <consortium name="EnsemblMetazoa"/>
        </authorList>
    </citation>
    <scope>IDENTIFICATION</scope>
</reference>
<feature type="region of interest" description="Disordered" evidence="3">
    <location>
        <begin position="443"/>
        <end position="485"/>
    </location>
</feature>
<dbReference type="InterPro" id="IPR027267">
    <property type="entry name" value="AH/BAR_dom_sf"/>
</dbReference>
<dbReference type="STRING" id="283909.R7TET2"/>
<evidence type="ECO:0008006" key="9">
    <source>
        <dbReference type="Google" id="ProtNLM"/>
    </source>
</evidence>
<feature type="compositionally biased region" description="Low complexity" evidence="3">
    <location>
        <begin position="725"/>
        <end position="734"/>
    </location>
</feature>
<dbReference type="FunFam" id="1.10.555.10:FF:000001">
    <property type="entry name" value="Rho GTPase activating protein 44"/>
    <property type="match status" value="1"/>
</dbReference>
<evidence type="ECO:0000256" key="2">
    <source>
        <dbReference type="ARBA" id="ARBA00022553"/>
    </source>
</evidence>
<feature type="compositionally biased region" description="Polar residues" evidence="3">
    <location>
        <begin position="670"/>
        <end position="703"/>
    </location>
</feature>
<dbReference type="PANTHER" id="PTHR14130:SF14">
    <property type="entry name" value="RHO GTPASE-ACTIVATING PROTEIN 92B"/>
    <property type="match status" value="1"/>
</dbReference>
<dbReference type="InterPro" id="IPR008936">
    <property type="entry name" value="Rho_GTPase_activation_prot"/>
</dbReference>
<proteinExistence type="predicted"/>
<accession>R7TET2</accession>
<feature type="compositionally biased region" description="Pro residues" evidence="3">
    <location>
        <begin position="880"/>
        <end position="891"/>
    </location>
</feature>
<feature type="region of interest" description="Disordered" evidence="3">
    <location>
        <begin position="497"/>
        <end position="533"/>
    </location>
</feature>
<feature type="compositionally biased region" description="Pro residues" evidence="3">
    <location>
        <begin position="810"/>
        <end position="826"/>
    </location>
</feature>
<keyword evidence="1" id="KW-0343">GTPase activation</keyword>
<reference evidence="8" key="1">
    <citation type="submission" date="2012-12" db="EMBL/GenBank/DDBJ databases">
        <authorList>
            <person name="Hellsten U."/>
            <person name="Grimwood J."/>
            <person name="Chapman J.A."/>
            <person name="Shapiro H."/>
            <person name="Aerts A."/>
            <person name="Otillar R.P."/>
            <person name="Terry A.Y."/>
            <person name="Boore J.L."/>
            <person name="Simakov O."/>
            <person name="Marletaz F."/>
            <person name="Cho S.-J."/>
            <person name="Edsinger-Gonzales E."/>
            <person name="Havlak P."/>
            <person name="Kuo D.-H."/>
            <person name="Larsson T."/>
            <person name="Lv J."/>
            <person name="Arendt D."/>
            <person name="Savage R."/>
            <person name="Osoegawa K."/>
            <person name="de Jong P."/>
            <person name="Lindberg D.R."/>
            <person name="Seaver E.C."/>
            <person name="Weisblat D.A."/>
            <person name="Putnam N.H."/>
            <person name="Grigoriev I.V."/>
            <person name="Rokhsar D.S."/>
        </authorList>
    </citation>
    <scope>NUCLEOTIDE SEQUENCE</scope>
    <source>
        <strain evidence="8">I ESC-2004</strain>
    </source>
</reference>
<dbReference type="EMBL" id="KB310211">
    <property type="protein sequence ID" value="ELT92239.1"/>
    <property type="molecule type" value="Genomic_DNA"/>
</dbReference>
<evidence type="ECO:0000259" key="4">
    <source>
        <dbReference type="PROSITE" id="PS50238"/>
    </source>
</evidence>
<dbReference type="EMBL" id="AMQN01013425">
    <property type="status" value="NOT_ANNOTATED_CDS"/>
    <property type="molecule type" value="Genomic_DNA"/>
</dbReference>
<dbReference type="GO" id="GO:0005737">
    <property type="term" value="C:cytoplasm"/>
    <property type="evidence" value="ECO:0007669"/>
    <property type="project" value="InterPro"/>
</dbReference>
<dbReference type="AlphaFoldDB" id="R7TET2"/>
<evidence type="ECO:0000313" key="7">
    <source>
        <dbReference type="EnsemblMetazoa" id="CapteP221706"/>
    </source>
</evidence>
<feature type="compositionally biased region" description="Pro residues" evidence="3">
    <location>
        <begin position="766"/>
        <end position="778"/>
    </location>
</feature>
<dbReference type="SMART" id="SM00324">
    <property type="entry name" value="RhoGAP"/>
    <property type="match status" value="1"/>
</dbReference>
<feature type="compositionally biased region" description="Polar residues" evidence="3">
    <location>
        <begin position="455"/>
        <end position="472"/>
    </location>
</feature>
<evidence type="ECO:0000313" key="6">
    <source>
        <dbReference type="EMBL" id="ELT92239.1"/>
    </source>
</evidence>
<dbReference type="OMA" id="REHRRSW"/>
<dbReference type="GO" id="GO:0035020">
    <property type="term" value="P:regulation of Rac protein signal transduction"/>
    <property type="evidence" value="ECO:0007669"/>
    <property type="project" value="TreeGrafter"/>
</dbReference>
<feature type="region of interest" description="Disordered" evidence="3">
    <location>
        <begin position="601"/>
        <end position="1005"/>
    </location>
</feature>
<dbReference type="Pfam" id="PF03114">
    <property type="entry name" value="BAR"/>
    <property type="match status" value="1"/>
</dbReference>
<dbReference type="GO" id="GO:0007165">
    <property type="term" value="P:signal transduction"/>
    <property type="evidence" value="ECO:0007669"/>
    <property type="project" value="InterPro"/>
</dbReference>
<dbReference type="GO" id="GO:0005096">
    <property type="term" value="F:GTPase activator activity"/>
    <property type="evidence" value="ECO:0007669"/>
    <property type="project" value="UniProtKB-KW"/>
</dbReference>
<dbReference type="Proteomes" id="UP000014760">
    <property type="component" value="Unassembled WGS sequence"/>
</dbReference>
<keyword evidence="2" id="KW-0597">Phosphoprotein</keyword>
<dbReference type="Pfam" id="PF00620">
    <property type="entry name" value="RhoGAP"/>
    <property type="match status" value="1"/>
</dbReference>
<feature type="compositionally biased region" description="Low complexity" evidence="3">
    <location>
        <begin position="704"/>
        <end position="715"/>
    </location>
</feature>
<feature type="compositionally biased region" description="Pro residues" evidence="3">
    <location>
        <begin position="850"/>
        <end position="873"/>
    </location>
</feature>
<feature type="compositionally biased region" description="Polar residues" evidence="3">
    <location>
        <begin position="786"/>
        <end position="799"/>
    </location>
</feature>
<dbReference type="GO" id="GO:0032956">
    <property type="term" value="P:regulation of actin cytoskeleton organization"/>
    <property type="evidence" value="ECO:0007669"/>
    <property type="project" value="TreeGrafter"/>
</dbReference>
<dbReference type="PANTHER" id="PTHR14130">
    <property type="entry name" value="3BP-1 RELATED RHOGAP"/>
    <property type="match status" value="1"/>
</dbReference>
<feature type="domain" description="BAR" evidence="5">
    <location>
        <begin position="7"/>
        <end position="237"/>
    </location>
</feature>
<evidence type="ECO:0000259" key="5">
    <source>
        <dbReference type="PROSITE" id="PS51021"/>
    </source>
</evidence>
<dbReference type="SUPFAM" id="SSF48350">
    <property type="entry name" value="GTPase activation domain, GAP"/>
    <property type="match status" value="1"/>
</dbReference>
<dbReference type="SUPFAM" id="SSF103657">
    <property type="entry name" value="BAR/IMD domain-like"/>
    <property type="match status" value="1"/>
</dbReference>
<dbReference type="OrthoDB" id="19923at2759"/>
<gene>
    <name evidence="6" type="ORF">CAPTEDRAFT_221706</name>
</gene>
<feature type="compositionally biased region" description="Pro residues" evidence="3">
    <location>
        <begin position="973"/>
        <end position="985"/>
    </location>
</feature>
<sequence length="1005" mass="107219">MSRFTNLFVRRAEKTEVLNEDLQLLDKRVESIQRSCSSLHRKMKEFLASAGTGADVEKKLKKMPESHLSSSLIESGTILGEETLMGSSMVLCGDTEGHMARERLQLEIDLENQVLTPIANVIEVDIPNIHKIKKHLKQHILDMDAAKARHLSAIKQQQQGNIGLGKLDSVREEMEEAQNKVDLARDQLSTEMFSLLARESDFSKILYDMITVQSQYHMRALETLNRTLPQLQEQIDCNLHTPVYGQPLEDHLTRTGREIAMVLEDCCCALINSGLDEEGLFRIAGGASKVKKLKAAFDSGMVDMDEYARDPHSVAGALKQYLRELPEPLLTYEYYNEWMRAAHLPNETRLQTLWCIVEKLPKENYNNLRYLIKFMSKLAEKSALNKMTESNIAIVLGPNLIWPPGDGGPSVLTTGTQSGIVEALISNANWFFPGDVHFNCTVKGSSPPTEHRKTSLLNSLQDATASSSNPEKSPSGKLKKSSNSVGKGLSMVHSAITTPLHSGRDTSSATDLQNSSAESDSNEGKMNGRAASLGEGIGERVVVTPVTPVKRAVTPPPLPAPAKSIHSDMYNTVFALHSLGDDSWSDYLTRVRGLWDGHMNKRLSSSVGTPPSTGTTSFPGMSSVGTPSSTGVSSVGTTSSPGVSSSSTPSSTGVSSMGSMSSPGMPLIGTPSSTGVSSIGTTPSTDKSSMETPSSTEISSMGNPSPAGASSTSATVNGGKDVEFSLSSSSQGSSPAGTLRGPANIDLDNPVLPYPVNPPISIAPVIAPPQASPPPPAPAISSNNNLSTESLDNNLSSVSPKAPRRTKKTAPPPPEKPSLTPAPPPATAEKPEASLYPSLTPLLTDKPSRPNAPPPSSSEPPPASPNFQDPPSPRVERPRGPPPDRPMGPPPDKPEKPPMLNNTLPRASKPMKPEKPSVSPDVLSCTDDKPPVAAKPDGPTHQRTASGSLKADSLPRGEGLGHQRLPSTGGTKPPRPQPPPPPPPRTSSSKGDEPESKESAVSTYL</sequence>
<reference evidence="6 8" key="2">
    <citation type="journal article" date="2013" name="Nature">
        <title>Insights into bilaterian evolution from three spiralian genomes.</title>
        <authorList>
            <person name="Simakov O."/>
            <person name="Marletaz F."/>
            <person name="Cho S.J."/>
            <person name="Edsinger-Gonzales E."/>
            <person name="Havlak P."/>
            <person name="Hellsten U."/>
            <person name="Kuo D.H."/>
            <person name="Larsson T."/>
            <person name="Lv J."/>
            <person name="Arendt D."/>
            <person name="Savage R."/>
            <person name="Osoegawa K."/>
            <person name="de Jong P."/>
            <person name="Grimwood J."/>
            <person name="Chapman J.A."/>
            <person name="Shapiro H."/>
            <person name="Aerts A."/>
            <person name="Otillar R.P."/>
            <person name="Terry A.Y."/>
            <person name="Boore J.L."/>
            <person name="Grigoriev I.V."/>
            <person name="Lindberg D.R."/>
            <person name="Seaver E.C."/>
            <person name="Weisblat D.A."/>
            <person name="Putnam N.H."/>
            <person name="Rokhsar D.S."/>
        </authorList>
    </citation>
    <scope>NUCLEOTIDE SEQUENCE</scope>
    <source>
        <strain evidence="6 8">I ESC-2004</strain>
    </source>
</reference>
<dbReference type="SMART" id="SM00721">
    <property type="entry name" value="BAR"/>
    <property type="match status" value="1"/>
</dbReference>
<dbReference type="HOGENOM" id="CLU_298814_0_0_1"/>
<dbReference type="Gene3D" id="1.20.1270.60">
    <property type="entry name" value="Arfaptin homology (AH) domain/BAR domain"/>
    <property type="match status" value="1"/>
</dbReference>
<feature type="compositionally biased region" description="Polar residues" evidence="3">
    <location>
        <begin position="497"/>
        <end position="519"/>
    </location>
</feature>
<dbReference type="InterPro" id="IPR000198">
    <property type="entry name" value="RhoGAP_dom"/>
</dbReference>
<protein>
    <recommendedName>
        <fullName evidence="9">Rho-GAP domain-containing protein</fullName>
    </recommendedName>
</protein>